<dbReference type="SUPFAM" id="SSF47576">
    <property type="entry name" value="Calponin-homology domain, CH-domain"/>
    <property type="match status" value="1"/>
</dbReference>
<evidence type="ECO:0000313" key="5">
    <source>
        <dbReference type="Proteomes" id="UP001168821"/>
    </source>
</evidence>
<feature type="compositionally biased region" description="Polar residues" evidence="2">
    <location>
        <begin position="191"/>
        <end position="207"/>
    </location>
</feature>
<dbReference type="InterPro" id="IPR001715">
    <property type="entry name" value="CH_dom"/>
</dbReference>
<comment type="similarity">
    <text evidence="1">Belongs to the calponin family.</text>
</comment>
<organism evidence="4 5">
    <name type="scientific">Zophobas morio</name>
    <dbReference type="NCBI Taxonomy" id="2755281"/>
    <lineage>
        <taxon>Eukaryota</taxon>
        <taxon>Metazoa</taxon>
        <taxon>Ecdysozoa</taxon>
        <taxon>Arthropoda</taxon>
        <taxon>Hexapoda</taxon>
        <taxon>Insecta</taxon>
        <taxon>Pterygota</taxon>
        <taxon>Neoptera</taxon>
        <taxon>Endopterygota</taxon>
        <taxon>Coleoptera</taxon>
        <taxon>Polyphaga</taxon>
        <taxon>Cucujiformia</taxon>
        <taxon>Tenebrionidae</taxon>
        <taxon>Zophobas</taxon>
    </lineage>
</organism>
<dbReference type="InterPro" id="IPR003096">
    <property type="entry name" value="SM22_calponin"/>
</dbReference>
<dbReference type="EMBL" id="JALNTZ010000472">
    <property type="protein sequence ID" value="KAJ3634461.1"/>
    <property type="molecule type" value="Genomic_DNA"/>
</dbReference>
<evidence type="ECO:0000259" key="3">
    <source>
        <dbReference type="PROSITE" id="PS50021"/>
    </source>
</evidence>
<reference evidence="4" key="1">
    <citation type="journal article" date="2023" name="G3 (Bethesda)">
        <title>Whole genome assemblies of Zophobas morio and Tenebrio molitor.</title>
        <authorList>
            <person name="Kaur S."/>
            <person name="Stinson S.A."/>
            <person name="diCenzo G.C."/>
        </authorList>
    </citation>
    <scope>NUCLEOTIDE SEQUENCE</scope>
    <source>
        <strain evidence="4">QUZm001</strain>
    </source>
</reference>
<feature type="domain" description="Calponin-homology (CH)" evidence="3">
    <location>
        <begin position="51"/>
        <end position="158"/>
    </location>
</feature>
<dbReference type="Gene3D" id="1.10.418.10">
    <property type="entry name" value="Calponin-like domain"/>
    <property type="match status" value="1"/>
</dbReference>
<dbReference type="InterPro" id="IPR036872">
    <property type="entry name" value="CH_dom_sf"/>
</dbReference>
<protein>
    <recommendedName>
        <fullName evidence="3">Calponin-homology (CH) domain-containing protein</fullName>
    </recommendedName>
</protein>
<dbReference type="PROSITE" id="PS51122">
    <property type="entry name" value="CALPONIN_2"/>
    <property type="match status" value="1"/>
</dbReference>
<name>A0AA38M1J6_9CUCU</name>
<accession>A0AA38M1J6</accession>
<dbReference type="InterPro" id="IPR050606">
    <property type="entry name" value="Calponin-like"/>
</dbReference>
<dbReference type="Proteomes" id="UP001168821">
    <property type="component" value="Unassembled WGS sequence"/>
</dbReference>
<dbReference type="Pfam" id="PF00402">
    <property type="entry name" value="Calponin"/>
    <property type="match status" value="1"/>
</dbReference>
<dbReference type="GO" id="GO:0051015">
    <property type="term" value="F:actin filament binding"/>
    <property type="evidence" value="ECO:0007669"/>
    <property type="project" value="TreeGrafter"/>
</dbReference>
<comment type="caution">
    <text evidence="4">The sequence shown here is derived from an EMBL/GenBank/DDBJ whole genome shotgun (WGS) entry which is preliminary data.</text>
</comment>
<dbReference type="GO" id="GO:0007015">
    <property type="term" value="P:actin filament organization"/>
    <property type="evidence" value="ECO:0007669"/>
    <property type="project" value="TreeGrafter"/>
</dbReference>
<dbReference type="GO" id="GO:0015629">
    <property type="term" value="C:actin cytoskeleton"/>
    <property type="evidence" value="ECO:0007669"/>
    <property type="project" value="TreeGrafter"/>
</dbReference>
<sequence length="225" mass="25381">MLGYLYITGCEALQFSAYLFLLRLKGMSNVVPPLGELDRAIAEKINSKYNPELEREVIDWIEQLTGLRSPGTKDQFQEFLRDGQVLCKLMNRLVPGAIPKINDSKLAFKQMENIENFLKACTNELNVPPRDLFQTVDLYENKNMVQVIDTIHAVGRHAKAKNYNGPTIGGKLAERNIRNFDEATYNAGKNIPSQQMGSNKNASQAGNTPYGAKREIDLLSHHKLR</sequence>
<dbReference type="PANTHER" id="PTHR47385:SF14">
    <property type="entry name" value="TRANSGELIN"/>
    <property type="match status" value="1"/>
</dbReference>
<keyword evidence="5" id="KW-1185">Reference proteome</keyword>
<dbReference type="Pfam" id="PF00307">
    <property type="entry name" value="CH"/>
    <property type="match status" value="1"/>
</dbReference>
<dbReference type="CDD" id="cd21207">
    <property type="entry name" value="CH_dMP20-like"/>
    <property type="match status" value="1"/>
</dbReference>
<dbReference type="InterPro" id="IPR000557">
    <property type="entry name" value="Calponin_repeat"/>
</dbReference>
<dbReference type="AlphaFoldDB" id="A0AA38M1J6"/>
<dbReference type="PANTHER" id="PTHR47385">
    <property type="entry name" value="CALPONIN"/>
    <property type="match status" value="1"/>
</dbReference>
<dbReference type="PROSITE" id="PS50021">
    <property type="entry name" value="CH"/>
    <property type="match status" value="1"/>
</dbReference>
<feature type="region of interest" description="Disordered" evidence="2">
    <location>
        <begin position="187"/>
        <end position="211"/>
    </location>
</feature>
<evidence type="ECO:0000313" key="4">
    <source>
        <dbReference type="EMBL" id="KAJ3634461.1"/>
    </source>
</evidence>
<dbReference type="PRINTS" id="PR00888">
    <property type="entry name" value="SM22CALPONIN"/>
</dbReference>
<evidence type="ECO:0000256" key="2">
    <source>
        <dbReference type="SAM" id="MobiDB-lite"/>
    </source>
</evidence>
<dbReference type="SMART" id="SM00033">
    <property type="entry name" value="CH"/>
    <property type="match status" value="1"/>
</dbReference>
<evidence type="ECO:0000256" key="1">
    <source>
        <dbReference type="ARBA" id="ARBA00009631"/>
    </source>
</evidence>
<proteinExistence type="inferred from homology"/>
<gene>
    <name evidence="4" type="ORF">Zmor_016458</name>
</gene>